<dbReference type="VEuPathDB" id="FungiDB:HCDG_00256"/>
<gene>
    <name evidence="3" type="ORF">HCDG_00256</name>
</gene>
<dbReference type="HOGENOM" id="CLU_013217_0_0_1"/>
<proteinExistence type="inferred from homology"/>
<dbReference type="PANTHER" id="PTHR22767:SF3">
    <property type="entry name" value="N-ALPHA-ACETYLTRANSFERASE 25, NATB AUXILIARY SUBUNIT"/>
    <property type="match status" value="1"/>
</dbReference>
<dbReference type="EMBL" id="GG692419">
    <property type="protein sequence ID" value="EER44677.1"/>
    <property type="molecule type" value="Genomic_DNA"/>
</dbReference>
<dbReference type="OMA" id="WKRREHQ"/>
<name>C6H4Q5_AJECH</name>
<feature type="compositionally biased region" description="Polar residues" evidence="2">
    <location>
        <begin position="827"/>
        <end position="836"/>
    </location>
</feature>
<dbReference type="STRING" id="544712.C6H4Q5"/>
<sequence>MSATAVFERRNKQIQDAIDGQNLKQALQLCEKRLKKGEDSHFLRAWKAYILFSHVDDVHRRRGISETLELCRTEPPVSDIEALNILYTTLKGLDEHVETTRAIWERATKAKPQALDIQLRWFNLALEKGDWKTAQKAAMSLQNNFPKERKYYFWATFMCYLVAIDSSNSEMDRKLFGTLAYRMILKSASNVPTDPKELLSPSRAIQTSEEFFLLIKIFETQGQHEEIVSFLNSKHLGIESRICQNDWSFVRAKIASLENAALWDEALSYTRELLALPADLANEQLITIKELSPGDLLAKCREYFDRNCTKLYCFHDLCKYLIKLDRSMQDEFQFHVSQKVIADQSVDDQKEVSDPFKGVATINALKYEYCFQLSFEDDKKLSVQKVENFVSRCLRIYRYTDRPNQHSAPSTIESQPNDDLCLLAVMALIRFHQTSIGSKRDAPHPALIQAAALIENLLLKSPHNYEALLLLVRIYLLLGAGSLALKSFHRLSLKQMQYETVAHNLFTRLASTHPHAAPPYEGLEVKDYDPQSAMRHALNFYRNSETATKYSRNVGLEHGSYVNVAGSIDLQKSLKNSICRRMWALETRRIGRLVGGDSVGQYDHIVSDIDSVVDKRNFDGFPNCELPGKPSFEEHVRLGPKPGAQAVKAMTVTDVLFDFLIKNRTTKKTSSSSTSTLSNIDLSRYLDPDLVISLPETELTAAEIENTNIHLTLLKALASLASTDTKQSSPPTPITTHLVTLESFLTEKLIMLSSTPISTSILPTTIPLASAIKQQPATTPSSIGPSWLYLHTTISLLETLKATNLFLTFLSPQSSPTTRKPDLPATKSKNAQSQPLPTKETVENLHNLVEQLVDVIRRNTRFLKMQIAESGMLGELVEWVRGEYGFENDGYNSGGDGGDNDDGDAVGEAEPVGTVRREIEELMDTASLELFCASLMESWDESLDGVLAFSLGTLRYDYNFLLVKPAWVASSPETSVSIGSSTASIPFNTTTPPSPSTHQLSSALSYHITNGMERGLKNHDQSGSHL</sequence>
<evidence type="ECO:0000256" key="1">
    <source>
        <dbReference type="ARBA" id="ARBA00006298"/>
    </source>
</evidence>
<dbReference type="GO" id="GO:0031416">
    <property type="term" value="C:NatB complex"/>
    <property type="evidence" value="ECO:0007669"/>
    <property type="project" value="TreeGrafter"/>
</dbReference>
<evidence type="ECO:0000313" key="3">
    <source>
        <dbReference type="EMBL" id="EER44677.1"/>
    </source>
</evidence>
<accession>C6H4Q5</accession>
<dbReference type="PANTHER" id="PTHR22767">
    <property type="entry name" value="N-TERMINAL ACETYLTRANSFERASE-RELATED"/>
    <property type="match status" value="1"/>
</dbReference>
<dbReference type="InterPro" id="IPR019183">
    <property type="entry name" value="NAA25_NatB_aux_su"/>
</dbReference>
<evidence type="ECO:0000313" key="4">
    <source>
        <dbReference type="Proteomes" id="UP000002624"/>
    </source>
</evidence>
<evidence type="ECO:0000256" key="2">
    <source>
        <dbReference type="SAM" id="MobiDB-lite"/>
    </source>
</evidence>
<reference evidence="4" key="1">
    <citation type="submission" date="2009-05" db="EMBL/GenBank/DDBJ databases">
        <title>The genome sequence of Ajellomyces capsulatus strain H143.</title>
        <authorList>
            <person name="Champion M."/>
            <person name="Cuomo C.A."/>
            <person name="Ma L.-J."/>
            <person name="Henn M.R."/>
            <person name="Sil A."/>
            <person name="Goldman B."/>
            <person name="Young S.K."/>
            <person name="Kodira C.D."/>
            <person name="Zeng Q."/>
            <person name="Koehrsen M."/>
            <person name="Alvarado L."/>
            <person name="Berlin A.M."/>
            <person name="Borenstein D."/>
            <person name="Chen Z."/>
            <person name="Engels R."/>
            <person name="Freedman E."/>
            <person name="Gellesch M."/>
            <person name="Goldberg J."/>
            <person name="Griggs A."/>
            <person name="Gujja S."/>
            <person name="Heiman D.I."/>
            <person name="Hepburn T.A."/>
            <person name="Howarth C."/>
            <person name="Jen D."/>
            <person name="Larson L."/>
            <person name="Lewis B."/>
            <person name="Mehta T."/>
            <person name="Park D."/>
            <person name="Pearson M."/>
            <person name="Roberts A."/>
            <person name="Saif S."/>
            <person name="Shea T.D."/>
            <person name="Shenoy N."/>
            <person name="Sisk P."/>
            <person name="Stolte C."/>
            <person name="Sykes S."/>
            <person name="Walk T."/>
            <person name="White J."/>
            <person name="Yandava C."/>
            <person name="Klein B."/>
            <person name="McEwen J.G."/>
            <person name="Puccia R."/>
            <person name="Goldman G.H."/>
            <person name="Felipe M.S."/>
            <person name="Nino-Vega G."/>
            <person name="San-Blas G."/>
            <person name="Taylor J.W."/>
            <person name="Mendoza L."/>
            <person name="Galagan J.E."/>
            <person name="Nusbaum C."/>
            <person name="Birren B.W."/>
        </authorList>
    </citation>
    <scope>NUCLEOTIDE SEQUENCE [LARGE SCALE GENOMIC DNA]</scope>
    <source>
        <strain evidence="4">H143</strain>
    </source>
</reference>
<dbReference type="AlphaFoldDB" id="C6H4Q5"/>
<feature type="region of interest" description="Disordered" evidence="2">
    <location>
        <begin position="811"/>
        <end position="840"/>
    </location>
</feature>
<dbReference type="Proteomes" id="UP000002624">
    <property type="component" value="Unassembled WGS sequence"/>
</dbReference>
<organism evidence="3 4">
    <name type="scientific">Ajellomyces capsulatus (strain H143)</name>
    <name type="common">Darling's disease fungus</name>
    <name type="synonym">Histoplasma capsulatum</name>
    <dbReference type="NCBI Taxonomy" id="544712"/>
    <lineage>
        <taxon>Eukaryota</taxon>
        <taxon>Fungi</taxon>
        <taxon>Dikarya</taxon>
        <taxon>Ascomycota</taxon>
        <taxon>Pezizomycotina</taxon>
        <taxon>Eurotiomycetes</taxon>
        <taxon>Eurotiomycetidae</taxon>
        <taxon>Onygenales</taxon>
        <taxon>Ajellomycetaceae</taxon>
        <taxon>Histoplasma</taxon>
    </lineage>
</organism>
<comment type="similarity">
    <text evidence="1">Belongs to the MDM20/NAA25 family.</text>
</comment>
<dbReference type="Gene3D" id="1.25.40.1040">
    <property type="match status" value="1"/>
</dbReference>
<dbReference type="OrthoDB" id="1874341at2759"/>
<protein>
    <submittedName>
        <fullName evidence="3">Cytoskeleton organization protein</fullName>
    </submittedName>
</protein>
<dbReference type="Pfam" id="PF09797">
    <property type="entry name" value="NatB_MDM20"/>
    <property type="match status" value="1"/>
</dbReference>